<dbReference type="GeneID" id="54289527"/>
<evidence type="ECO:0000256" key="1">
    <source>
        <dbReference type="SAM" id="MobiDB-lite"/>
    </source>
</evidence>
<dbReference type="Proteomes" id="UP000799778">
    <property type="component" value="Unassembled WGS sequence"/>
</dbReference>
<dbReference type="OrthoDB" id="3762912at2759"/>
<dbReference type="AlphaFoldDB" id="A0A6A5XR04"/>
<evidence type="ECO:0000313" key="2">
    <source>
        <dbReference type="EMBL" id="KAF2014734.1"/>
    </source>
</evidence>
<keyword evidence="3" id="KW-1185">Reference proteome</keyword>
<name>A0A6A5XR04_9PLEO</name>
<evidence type="ECO:0000313" key="3">
    <source>
        <dbReference type="Proteomes" id="UP000799778"/>
    </source>
</evidence>
<feature type="region of interest" description="Disordered" evidence="1">
    <location>
        <begin position="230"/>
        <end position="268"/>
    </location>
</feature>
<sequence>MDARRLPVLRPYRRVIPLELTATLFPTAHMMLFSELPGWQGIQGWLLQPSYIEGEKAKNPVVTHDHPGMFLIPIFLYSVQSLQYIGFLPETAKFLYDTWMRYEHDQLRMGISFLENIQDYMDSRMRHEDCRNEEAVLRRIGVDNSVITSIMQHHFTSSRGEETLSGLLNDIFIRRYICLWKMSERVCANLRVRDPLLPDSRKDLEDSDDESFPKVYTPVESDVDEDFILVKKPNEPVAQNNTPGEVGSEDVYQDPGELDENDTSGMAD</sequence>
<dbReference type="EMBL" id="ML978070">
    <property type="protein sequence ID" value="KAF2014734.1"/>
    <property type="molecule type" value="Genomic_DNA"/>
</dbReference>
<accession>A0A6A5XR04</accession>
<gene>
    <name evidence="2" type="ORF">BU24DRAFT_463496</name>
</gene>
<reference evidence="2" key="1">
    <citation type="journal article" date="2020" name="Stud. Mycol.">
        <title>101 Dothideomycetes genomes: a test case for predicting lifestyles and emergence of pathogens.</title>
        <authorList>
            <person name="Haridas S."/>
            <person name="Albert R."/>
            <person name="Binder M."/>
            <person name="Bloem J."/>
            <person name="Labutti K."/>
            <person name="Salamov A."/>
            <person name="Andreopoulos B."/>
            <person name="Baker S."/>
            <person name="Barry K."/>
            <person name="Bills G."/>
            <person name="Bluhm B."/>
            <person name="Cannon C."/>
            <person name="Castanera R."/>
            <person name="Culley D."/>
            <person name="Daum C."/>
            <person name="Ezra D."/>
            <person name="Gonzalez J."/>
            <person name="Henrissat B."/>
            <person name="Kuo A."/>
            <person name="Liang C."/>
            <person name="Lipzen A."/>
            <person name="Lutzoni F."/>
            <person name="Magnuson J."/>
            <person name="Mondo S."/>
            <person name="Nolan M."/>
            <person name="Ohm R."/>
            <person name="Pangilinan J."/>
            <person name="Park H.-J."/>
            <person name="Ramirez L."/>
            <person name="Alfaro M."/>
            <person name="Sun H."/>
            <person name="Tritt A."/>
            <person name="Yoshinaga Y."/>
            <person name="Zwiers L.-H."/>
            <person name="Turgeon B."/>
            <person name="Goodwin S."/>
            <person name="Spatafora J."/>
            <person name="Crous P."/>
            <person name="Grigoriev I."/>
        </authorList>
    </citation>
    <scope>NUCLEOTIDE SEQUENCE</scope>
    <source>
        <strain evidence="2">CBS 175.79</strain>
    </source>
</reference>
<protein>
    <submittedName>
        <fullName evidence="2">Uncharacterized protein</fullName>
    </submittedName>
</protein>
<organism evidence="2 3">
    <name type="scientific">Aaosphaeria arxii CBS 175.79</name>
    <dbReference type="NCBI Taxonomy" id="1450172"/>
    <lineage>
        <taxon>Eukaryota</taxon>
        <taxon>Fungi</taxon>
        <taxon>Dikarya</taxon>
        <taxon>Ascomycota</taxon>
        <taxon>Pezizomycotina</taxon>
        <taxon>Dothideomycetes</taxon>
        <taxon>Pleosporomycetidae</taxon>
        <taxon>Pleosporales</taxon>
        <taxon>Pleosporales incertae sedis</taxon>
        <taxon>Aaosphaeria</taxon>
    </lineage>
</organism>
<proteinExistence type="predicted"/>
<feature type="compositionally biased region" description="Acidic residues" evidence="1">
    <location>
        <begin position="247"/>
        <end position="262"/>
    </location>
</feature>
<dbReference type="RefSeq" id="XP_033383073.1">
    <property type="nucleotide sequence ID" value="XM_033532130.1"/>
</dbReference>